<organism evidence="1 2">
    <name type="scientific">Vibrio superstes NBRC 103154</name>
    <dbReference type="NCBI Taxonomy" id="1219062"/>
    <lineage>
        <taxon>Bacteria</taxon>
        <taxon>Pseudomonadati</taxon>
        <taxon>Pseudomonadota</taxon>
        <taxon>Gammaproteobacteria</taxon>
        <taxon>Vibrionales</taxon>
        <taxon>Vibrionaceae</taxon>
        <taxon>Vibrio</taxon>
    </lineage>
</organism>
<dbReference type="Proteomes" id="UP000321113">
    <property type="component" value="Unassembled WGS sequence"/>
</dbReference>
<comment type="caution">
    <text evidence="1">The sequence shown here is derived from an EMBL/GenBank/DDBJ whole genome shotgun (WGS) entry which is preliminary data.</text>
</comment>
<keyword evidence="2" id="KW-1185">Reference proteome</keyword>
<dbReference type="OrthoDB" id="5781652at2"/>
<dbReference type="EMBL" id="BJXK01000003">
    <property type="protein sequence ID" value="GEM78686.1"/>
    <property type="molecule type" value="Genomic_DNA"/>
</dbReference>
<reference evidence="1 2" key="1">
    <citation type="submission" date="2019-07" db="EMBL/GenBank/DDBJ databases">
        <title>Whole genome shotgun sequence of Vibrio superstes NBRC 103154.</title>
        <authorList>
            <person name="Hosoyama A."/>
            <person name="Uohara A."/>
            <person name="Ohji S."/>
            <person name="Ichikawa N."/>
        </authorList>
    </citation>
    <scope>NUCLEOTIDE SEQUENCE [LARGE SCALE GENOMIC DNA]</scope>
    <source>
        <strain evidence="1 2">NBRC 103154</strain>
    </source>
</reference>
<evidence type="ECO:0000313" key="1">
    <source>
        <dbReference type="EMBL" id="GEM78686.1"/>
    </source>
</evidence>
<dbReference type="AlphaFoldDB" id="A0A511QP30"/>
<proteinExistence type="predicted"/>
<gene>
    <name evidence="1" type="ORF">VSU01S_09310</name>
</gene>
<dbReference type="InterPro" id="IPR010412">
    <property type="entry name" value="DUF1007"/>
</dbReference>
<accession>A0A511QP30</accession>
<name>A0A511QP30_9VIBR</name>
<evidence type="ECO:0000313" key="2">
    <source>
        <dbReference type="Proteomes" id="UP000321113"/>
    </source>
</evidence>
<sequence length="234" mass="26446">MINVDNSPYFSIQSMPLFSRYLALGQLFSLSVALVFLSFSSSALAHPHSWISTKTTVNVEGGYIQSLSMDWLFDPMTTAYTLSGSKLTPKNRQQVFQKLSKDIQENLLYKHYFTYFYQGDNPIRYQAVEGAKISMVGPKLRLQFQLQLAKPIDLHTPKLSLYIFDPTYYIDMSWDDYGTIGFNGDVGSCRLHTHAPNPTSEQVAYAMSLQIDSDPDNELGKLFTQKATIDCSGE</sequence>
<dbReference type="Pfam" id="PF06226">
    <property type="entry name" value="DUF1007"/>
    <property type="match status" value="1"/>
</dbReference>
<protein>
    <submittedName>
        <fullName evidence="1">Membrane protein</fullName>
    </submittedName>
</protein>